<evidence type="ECO:0000256" key="1">
    <source>
        <dbReference type="SAM" id="MobiDB-lite"/>
    </source>
</evidence>
<dbReference type="Proteomes" id="UP000652219">
    <property type="component" value="Unassembled WGS sequence"/>
</dbReference>
<keyword evidence="3" id="KW-1185">Reference proteome</keyword>
<accession>A0A8H6MVF4</accession>
<evidence type="ECO:0000313" key="2">
    <source>
        <dbReference type="EMBL" id="KAF6810559.1"/>
    </source>
</evidence>
<evidence type="ECO:0000313" key="3">
    <source>
        <dbReference type="Proteomes" id="UP000652219"/>
    </source>
</evidence>
<proteinExistence type="predicted"/>
<gene>
    <name evidence="2" type="ORF">CSOJ01_06238</name>
</gene>
<comment type="caution">
    <text evidence="2">The sequence shown here is derived from an EMBL/GenBank/DDBJ whole genome shotgun (WGS) entry which is preliminary data.</text>
</comment>
<reference evidence="2 3" key="1">
    <citation type="journal article" date="2020" name="Phytopathology">
        <title>Genome Sequence Resources of Colletotrichum truncatum, C. plurivorum, C. musicola, and C. sojae: Four Species Pathogenic to Soybean (Glycine max).</title>
        <authorList>
            <person name="Rogerio F."/>
            <person name="Boufleur T.R."/>
            <person name="Ciampi-Guillardi M."/>
            <person name="Sukno S.A."/>
            <person name="Thon M.R."/>
            <person name="Massola Junior N.S."/>
            <person name="Baroncelli R."/>
        </authorList>
    </citation>
    <scope>NUCLEOTIDE SEQUENCE [LARGE SCALE GENOMIC DNA]</scope>
    <source>
        <strain evidence="2 3">LFN0009</strain>
    </source>
</reference>
<sequence length="102" mass="10662">MLTPAAHRGPVLLTGGRGVLGLIPMEPIGSSMPDPALQEVHECPQPSTSLVERAEKALAEIGPEGDVAHVSGSRGARHRGAQCMGRNEQGDVQHGSWKCSGF</sequence>
<name>A0A8H6MVF4_9PEZI</name>
<organism evidence="2 3">
    <name type="scientific">Colletotrichum sojae</name>
    <dbReference type="NCBI Taxonomy" id="2175907"/>
    <lineage>
        <taxon>Eukaryota</taxon>
        <taxon>Fungi</taxon>
        <taxon>Dikarya</taxon>
        <taxon>Ascomycota</taxon>
        <taxon>Pezizomycotina</taxon>
        <taxon>Sordariomycetes</taxon>
        <taxon>Hypocreomycetidae</taxon>
        <taxon>Glomerellales</taxon>
        <taxon>Glomerellaceae</taxon>
        <taxon>Colletotrichum</taxon>
        <taxon>Colletotrichum orchidearum species complex</taxon>
    </lineage>
</organism>
<protein>
    <submittedName>
        <fullName evidence="2">Uncharacterized protein</fullName>
    </submittedName>
</protein>
<feature type="region of interest" description="Disordered" evidence="1">
    <location>
        <begin position="62"/>
        <end position="102"/>
    </location>
</feature>
<dbReference type="AlphaFoldDB" id="A0A8H6MVF4"/>
<dbReference type="EMBL" id="WIGN01000085">
    <property type="protein sequence ID" value="KAF6810559.1"/>
    <property type="molecule type" value="Genomic_DNA"/>
</dbReference>